<proteinExistence type="predicted"/>
<evidence type="ECO:0000313" key="2">
    <source>
        <dbReference type="EMBL" id="MDR9847029.1"/>
    </source>
</evidence>
<name>A0ABU2EFW8_9BURK</name>
<evidence type="ECO:0000313" key="3">
    <source>
        <dbReference type="Proteomes" id="UP001246576"/>
    </source>
</evidence>
<organism evidence="2 3">
    <name type="scientific">Herbaspirillum huttiense subsp. lycopersici</name>
    <dbReference type="NCBI Taxonomy" id="3074428"/>
    <lineage>
        <taxon>Bacteria</taxon>
        <taxon>Pseudomonadati</taxon>
        <taxon>Pseudomonadota</taxon>
        <taxon>Betaproteobacteria</taxon>
        <taxon>Burkholderiales</taxon>
        <taxon>Oxalobacteraceae</taxon>
        <taxon>Herbaspirillum</taxon>
    </lineage>
</organism>
<reference evidence="2" key="1">
    <citation type="submission" date="2023-09" db="EMBL/GenBank/DDBJ databases">
        <title>Description of first Herbaspirillum huttiense subsp. nephrolepsisexaltata and Herbaspirillum huttiense subsp. lycopersicon.</title>
        <authorList>
            <person name="Poudel M."/>
            <person name="Sharma A."/>
            <person name="Goss E."/>
            <person name="Tapia J.H."/>
            <person name="Harmon C.M."/>
            <person name="Jones J.B."/>
        </authorList>
    </citation>
    <scope>NUCLEOTIDE SEQUENCE</scope>
    <source>
        <strain evidence="2">SE1</strain>
    </source>
</reference>
<keyword evidence="3" id="KW-1185">Reference proteome</keyword>
<dbReference type="RefSeq" id="WP_310839451.1">
    <property type="nucleotide sequence ID" value="NZ_JAVLSJ010000001.1"/>
</dbReference>
<accession>A0ABU2EFW8</accession>
<evidence type="ECO:0008006" key="4">
    <source>
        <dbReference type="Google" id="ProtNLM"/>
    </source>
</evidence>
<feature type="compositionally biased region" description="Basic and acidic residues" evidence="1">
    <location>
        <begin position="173"/>
        <end position="183"/>
    </location>
</feature>
<comment type="caution">
    <text evidence="2">The sequence shown here is derived from an EMBL/GenBank/DDBJ whole genome shotgun (WGS) entry which is preliminary data.</text>
</comment>
<feature type="compositionally biased region" description="Acidic residues" evidence="1">
    <location>
        <begin position="199"/>
        <end position="213"/>
    </location>
</feature>
<gene>
    <name evidence="2" type="ORF">RI048_02265</name>
</gene>
<sequence length="213" mass="23501">MKNAAATKKRVMTPKQWAEAEALWESGEVRYEDLVAKFGSSVSTFERHFKKKGVVKGAKAAATKKRVEEQLAKAAVDEATVTAVRIKETKEQHYTMAQGLARLAWNEILEARQSKAPYATRLNNLKAIDAAMAVIKKAREERYSVLGLDRPDAVDPDELPELVIAELTEEQIKELRDRDHTELDDLPPAAAGESATPAGDDEDEDDGAVVEEA</sequence>
<dbReference type="EMBL" id="JAVLSJ010000001">
    <property type="protein sequence ID" value="MDR9847029.1"/>
    <property type="molecule type" value="Genomic_DNA"/>
</dbReference>
<feature type="region of interest" description="Disordered" evidence="1">
    <location>
        <begin position="173"/>
        <end position="213"/>
    </location>
</feature>
<evidence type="ECO:0000256" key="1">
    <source>
        <dbReference type="SAM" id="MobiDB-lite"/>
    </source>
</evidence>
<dbReference type="Proteomes" id="UP001246576">
    <property type="component" value="Unassembled WGS sequence"/>
</dbReference>
<protein>
    <recommendedName>
        <fullName evidence="4">DNA-binding protein</fullName>
    </recommendedName>
</protein>